<gene>
    <name evidence="13" type="ORF">ACJRO7_031057</name>
</gene>
<keyword evidence="5 11" id="KW-0479">Metal-binding</keyword>
<organism evidence="13 14">
    <name type="scientific">Eucalyptus globulus</name>
    <name type="common">Tasmanian blue gum</name>
    <dbReference type="NCBI Taxonomy" id="34317"/>
    <lineage>
        <taxon>Eukaryota</taxon>
        <taxon>Viridiplantae</taxon>
        <taxon>Streptophyta</taxon>
        <taxon>Embryophyta</taxon>
        <taxon>Tracheophyta</taxon>
        <taxon>Spermatophyta</taxon>
        <taxon>Magnoliopsida</taxon>
        <taxon>eudicotyledons</taxon>
        <taxon>Gunneridae</taxon>
        <taxon>Pentapetalae</taxon>
        <taxon>rosids</taxon>
        <taxon>malvids</taxon>
        <taxon>Myrtales</taxon>
        <taxon>Myrtaceae</taxon>
        <taxon>Myrtoideae</taxon>
        <taxon>Eucalypteae</taxon>
        <taxon>Eucalyptus</taxon>
    </lineage>
</organism>
<sequence length="165" mass="18091">MEWAFANLLNHPTILEKAEAEIDSQVGQNQTLRLHPPIPLLLPHYSSDDCITGGFSVPRGTILLVNACAIHRDPEQWSDPTSFKPERFESGDGRMNRLVIPFGLGRRACPAATLAHKFMGLALGSLIQCFEWKRIGEAEVDMVETEGLTNAQGKAAGSIPLNTKL</sequence>
<keyword evidence="3 11" id="KW-0349">Heme</keyword>
<evidence type="ECO:0000256" key="6">
    <source>
        <dbReference type="ARBA" id="ARBA00022989"/>
    </source>
</evidence>
<evidence type="ECO:0000256" key="5">
    <source>
        <dbReference type="ARBA" id="ARBA00022723"/>
    </source>
</evidence>
<evidence type="ECO:0000256" key="10">
    <source>
        <dbReference type="ARBA" id="ARBA00023136"/>
    </source>
</evidence>
<evidence type="ECO:0000256" key="7">
    <source>
        <dbReference type="ARBA" id="ARBA00023002"/>
    </source>
</evidence>
<evidence type="ECO:0000256" key="12">
    <source>
        <dbReference type="RuleBase" id="RU000461"/>
    </source>
</evidence>
<evidence type="ECO:0000313" key="13">
    <source>
        <dbReference type="EMBL" id="KAL3726102.1"/>
    </source>
</evidence>
<evidence type="ECO:0000256" key="8">
    <source>
        <dbReference type="ARBA" id="ARBA00023004"/>
    </source>
</evidence>
<dbReference type="Pfam" id="PF00067">
    <property type="entry name" value="p450"/>
    <property type="match status" value="1"/>
</dbReference>
<comment type="subcellular location">
    <subcellularLocation>
        <location evidence="1">Membrane</location>
        <topology evidence="1">Single-pass membrane protein</topology>
    </subcellularLocation>
</comment>
<dbReference type="GO" id="GO:0004497">
    <property type="term" value="F:monooxygenase activity"/>
    <property type="evidence" value="ECO:0007669"/>
    <property type="project" value="UniProtKB-KW"/>
</dbReference>
<dbReference type="InterPro" id="IPR017972">
    <property type="entry name" value="Cyt_P450_CS"/>
</dbReference>
<dbReference type="EMBL" id="JBJKBG010000008">
    <property type="protein sequence ID" value="KAL3726102.1"/>
    <property type="molecule type" value="Genomic_DNA"/>
</dbReference>
<dbReference type="PRINTS" id="PR00463">
    <property type="entry name" value="EP450I"/>
</dbReference>
<evidence type="ECO:0008006" key="15">
    <source>
        <dbReference type="Google" id="ProtNLM"/>
    </source>
</evidence>
<dbReference type="Gene3D" id="1.10.630.10">
    <property type="entry name" value="Cytochrome P450"/>
    <property type="match status" value="1"/>
</dbReference>
<keyword evidence="10" id="KW-0472">Membrane</keyword>
<evidence type="ECO:0000256" key="1">
    <source>
        <dbReference type="ARBA" id="ARBA00004167"/>
    </source>
</evidence>
<dbReference type="PANTHER" id="PTHR47947">
    <property type="entry name" value="CYTOCHROME P450 82C3-RELATED"/>
    <property type="match status" value="1"/>
</dbReference>
<comment type="cofactor">
    <cofactor evidence="11">
        <name>heme</name>
        <dbReference type="ChEBI" id="CHEBI:30413"/>
    </cofactor>
</comment>
<dbReference type="AlphaFoldDB" id="A0ABD3JHF2"/>
<keyword evidence="6" id="KW-1133">Transmembrane helix</keyword>
<dbReference type="InterPro" id="IPR001128">
    <property type="entry name" value="Cyt_P450"/>
</dbReference>
<evidence type="ECO:0000256" key="2">
    <source>
        <dbReference type="ARBA" id="ARBA00010617"/>
    </source>
</evidence>
<evidence type="ECO:0000313" key="14">
    <source>
        <dbReference type="Proteomes" id="UP001634007"/>
    </source>
</evidence>
<keyword evidence="8 11" id="KW-0408">Iron</keyword>
<proteinExistence type="inferred from homology"/>
<evidence type="ECO:0000256" key="4">
    <source>
        <dbReference type="ARBA" id="ARBA00022692"/>
    </source>
</evidence>
<evidence type="ECO:0000256" key="3">
    <source>
        <dbReference type="ARBA" id="ARBA00022617"/>
    </source>
</evidence>
<accession>A0ABD3JHF2</accession>
<dbReference type="GO" id="GO:0016020">
    <property type="term" value="C:membrane"/>
    <property type="evidence" value="ECO:0007669"/>
    <property type="project" value="UniProtKB-SubCell"/>
</dbReference>
<protein>
    <recommendedName>
        <fullName evidence="15">Cytochrome P450</fullName>
    </recommendedName>
</protein>
<keyword evidence="9 12" id="KW-0503">Monooxygenase</keyword>
<keyword evidence="7 12" id="KW-0560">Oxidoreductase</keyword>
<comment type="similarity">
    <text evidence="2 12">Belongs to the cytochrome P450 family.</text>
</comment>
<name>A0ABD3JHF2_EUCGL</name>
<dbReference type="InterPro" id="IPR002401">
    <property type="entry name" value="Cyt_P450_E_grp-I"/>
</dbReference>
<dbReference type="PRINTS" id="PR00385">
    <property type="entry name" value="P450"/>
</dbReference>
<dbReference type="Proteomes" id="UP001634007">
    <property type="component" value="Unassembled WGS sequence"/>
</dbReference>
<dbReference type="PROSITE" id="PS00086">
    <property type="entry name" value="CYTOCHROME_P450"/>
    <property type="match status" value="1"/>
</dbReference>
<comment type="caution">
    <text evidence="13">The sequence shown here is derived from an EMBL/GenBank/DDBJ whole genome shotgun (WGS) entry which is preliminary data.</text>
</comment>
<evidence type="ECO:0000256" key="9">
    <source>
        <dbReference type="ARBA" id="ARBA00023033"/>
    </source>
</evidence>
<dbReference type="PANTHER" id="PTHR47947:SF62">
    <property type="entry name" value="CYTOCHROME P450, FAMILY 81, SUBFAMILY D, POLYPEPTIDE 5"/>
    <property type="match status" value="1"/>
</dbReference>
<dbReference type="InterPro" id="IPR050651">
    <property type="entry name" value="Plant_Cytochrome_P450_Monoox"/>
</dbReference>
<reference evidence="13 14" key="1">
    <citation type="submission" date="2024-11" db="EMBL/GenBank/DDBJ databases">
        <title>Chromosome-level genome assembly of Eucalyptus globulus Labill. provides insights into its genome evolution.</title>
        <authorList>
            <person name="Li X."/>
        </authorList>
    </citation>
    <scope>NUCLEOTIDE SEQUENCE [LARGE SCALE GENOMIC DNA]</scope>
    <source>
        <strain evidence="13">CL2024</strain>
        <tissue evidence="13">Fresh tender leaves</tissue>
    </source>
</reference>
<feature type="binding site" description="axial binding residue" evidence="11">
    <location>
        <position position="109"/>
    </location>
    <ligand>
        <name>heme</name>
        <dbReference type="ChEBI" id="CHEBI:30413"/>
    </ligand>
    <ligandPart>
        <name>Fe</name>
        <dbReference type="ChEBI" id="CHEBI:18248"/>
    </ligandPart>
</feature>
<keyword evidence="14" id="KW-1185">Reference proteome</keyword>
<evidence type="ECO:0000256" key="11">
    <source>
        <dbReference type="PIRSR" id="PIRSR602401-1"/>
    </source>
</evidence>
<dbReference type="GO" id="GO:0046872">
    <property type="term" value="F:metal ion binding"/>
    <property type="evidence" value="ECO:0007669"/>
    <property type="project" value="UniProtKB-KW"/>
</dbReference>
<dbReference type="SUPFAM" id="SSF48264">
    <property type="entry name" value="Cytochrome P450"/>
    <property type="match status" value="1"/>
</dbReference>
<dbReference type="InterPro" id="IPR036396">
    <property type="entry name" value="Cyt_P450_sf"/>
</dbReference>
<keyword evidence="4" id="KW-0812">Transmembrane</keyword>